<gene>
    <name evidence="2" type="ORF">Q2100_26815</name>
</gene>
<keyword evidence="1" id="KW-1133">Transmembrane helix</keyword>
<dbReference type="EMBL" id="JAUMSQ010000312">
    <property type="protein sequence ID" value="MDO3639382.1"/>
    <property type="molecule type" value="Genomic_DNA"/>
</dbReference>
<feature type="transmembrane region" description="Helical" evidence="1">
    <location>
        <begin position="41"/>
        <end position="60"/>
    </location>
</feature>
<evidence type="ECO:0000313" key="3">
    <source>
        <dbReference type="Proteomes" id="UP001168823"/>
    </source>
</evidence>
<keyword evidence="1" id="KW-0472">Membrane</keyword>
<reference evidence="2" key="1">
    <citation type="submission" date="2023-07" db="EMBL/GenBank/DDBJ databases">
        <title>Mycolicibacterium sp. nov., a novel bacterial species.</title>
        <authorList>
            <person name="Cao Y."/>
        </authorList>
    </citation>
    <scope>NUCLEOTIDE SEQUENCE</scope>
    <source>
        <strain evidence="2">KC 300</strain>
    </source>
</reference>
<name>A0ABT8UNK1_9MYCO</name>
<protein>
    <submittedName>
        <fullName evidence="2">Uncharacterized protein</fullName>
    </submittedName>
</protein>
<keyword evidence="3" id="KW-1185">Reference proteome</keyword>
<comment type="caution">
    <text evidence="2">The sequence shown here is derived from an EMBL/GenBank/DDBJ whole genome shotgun (WGS) entry which is preliminary data.</text>
</comment>
<organism evidence="2 3">
    <name type="scientific">Mycolicibacterium arseniciresistens</name>
    <dbReference type="NCBI Taxonomy" id="3062257"/>
    <lineage>
        <taxon>Bacteria</taxon>
        <taxon>Bacillati</taxon>
        <taxon>Actinomycetota</taxon>
        <taxon>Actinomycetes</taxon>
        <taxon>Mycobacteriales</taxon>
        <taxon>Mycobacteriaceae</taxon>
        <taxon>Mycolicibacterium</taxon>
    </lineage>
</organism>
<proteinExistence type="predicted"/>
<sequence length="80" mass="7923">MSVDPVLPGPILAVVAAALIVARLVTLRQVFVATGAQRRAAALRWSGLTLAVLLVLAALARPGAGTVKSDSAAAAPSGVP</sequence>
<feature type="non-terminal residue" evidence="2">
    <location>
        <position position="80"/>
    </location>
</feature>
<keyword evidence="1" id="KW-0812">Transmembrane</keyword>
<accession>A0ABT8UNK1</accession>
<dbReference type="Proteomes" id="UP001168823">
    <property type="component" value="Unassembled WGS sequence"/>
</dbReference>
<evidence type="ECO:0000256" key="1">
    <source>
        <dbReference type="SAM" id="Phobius"/>
    </source>
</evidence>
<feature type="transmembrane region" description="Helical" evidence="1">
    <location>
        <begin position="6"/>
        <end position="25"/>
    </location>
</feature>
<evidence type="ECO:0000313" key="2">
    <source>
        <dbReference type="EMBL" id="MDO3639382.1"/>
    </source>
</evidence>